<feature type="disulfide bond" evidence="19">
    <location>
        <begin position="1814"/>
        <end position="1962"/>
    </location>
</feature>
<sequence>PEMGSQKPSMASISTRYKKAVFVEYTDSSFTQIKPKPAWMGLLGPTIRAEVYDTVVVTFKNLASRPFSLHAVGVTYWKASEGAGYHDETSQAEKEDDSVDPDKTHTYVWEILQDQGPTEFDSSCLTYSYFSYTDSVKDINSGLIGALLVCRPGALAKDGTRGTLQEFVLLFSVFDEAEGAGWTALENDRFSRAVHPAPSASPKGKHRIHLGRKIEAPNLQLCQNRVVHWHVIGLGTAPEVHSIFFEGHSFLVRSHRLAAHSIFFEGHSFLVRSHRLALRGPGFVFCVISRSKKAGMEAYVSVAVCPEELKMKMRLAEDVPEEDGYDEGYDAESTVILFDESDSPHSIGLRSFAKQESVTWTHYIAAEEVVWDYAPILPTSLDRNYTSQFLEAGPQRIGSKYKKVMFVEYEDETFKKRKVSHQGDTGILGPVLKGEVGDQLLIVFKNLASRPYNIYPHGLASVSSHHPGTSSEGLGVKDTPVEPGQTFTYSWRVTTEDGPTGSDPRCLSRFYYSSVSPVRDTASGLVGPLLLCSKKSMDQRGNQMMSDETRVVMFSVFDENQSWYLAENIQRFCTEAATVNPQDPEFYASNVIHSINGYVYDNLHLRLCLQQVVYWYVLSVGAQTDFLSVLFSGNTFKRNLVFEDTLTLFPLSGETVYTYIEKPGVWTLGCLSPDCRERGMRAKFTVSKCSTDPELYSYGEDYDLGPDYVAWEGNGPQPRGFSGGKRGRRANVGKGCNVTSSQKETEMPSAQLTPCLRKASQPLGFNHSLQPVAYDSDSSEEGLSEMIRPGQGLGHPPAEGKSPSSSDVAPHNASSAAAGSSPGESLFFGKRRPSRATETAKGGAELQAPAENGTLQPTAPFAHLEEFLQGNVTSAQSEETVHALGPQELFFRASDTGPAGNERPLQAQDSRRDPGVQKRAALEGEEKPLEPNVTSSRPHKPLASAKDRPFLKGASASAPRGQAAESTSGRAVAHGNNGEAFLKSSSAPGQLDMRLENGTKLQEEASLGLSGASQEGTRISPAPGAVPHENVPAADGDVSFAEKSSNDTEIQRAPLPHQEHPSLGKTNIAPSDRADRGLAENRPLAHETRSVAQLGLDEPADDPGLSGAERRLAAASGMRLAPDKRTSGTSLPGRRVLGHNGSSAPSYVPTPDTDELTRGPKPHDAAERKETSDSVAHSGEVSLSRRAPPAGTVDSRNGPALLEASRSDEEGAIHRNKSMEPASDSWPPAKPTFKPCTSHGHKRPLESAGASLEGTEVQQGQGDKAGAQRGRQGSGGHSGVGAMLRGTTKKSSDRAKPFGAWPRVDPGASGTDSPTGHSREAPSPSPPDAPRTRARMAFPASIEASETLAKQASRASTLRPQGGEALGQALPGGQRQLRHIQQENQVLKEEDAAPLPGPGWKGPQGSVESTSKAKNRSSAPGPEAYLESPGEPHAPDSAAKSSIAEPQTEKSDYDDYSSPERGAGDFDIYGEEEQGPRSYQGRVLQYFVAAIEVLWEYESQRPQHFLKVKGPGRGWRKPAQQFKKVVFRGYLDKDFTQPLARGELDEHLGLLGPYIRAEVNDFVMVSFKNLASRPYSFHFNLLPDQDGPGGDSRPSQQAVPPGELREYSWKVLPQMAPADNEFDCKAWAYFSSVNQEKDLHSGLVGPLLICRSGILSPAFGRQLAVQEFSLLFTIFDETKSWYLAENVQRNCPPLCRTQLHDPHFRQRSRFPAINGYMQDSLPGLVVAQHQRVRWHLLNMGSTEDIHAVHFHGQLFSVRTNHEYQMGVYNLYPPGVFGTVEMRPAHPGIWRVESEVGEHQQAGMSALFLVYDPKCQIPLGLASGNIADSQITASGQYEQWAPRLARLDQSGSVNAWSTDGGNSWIQVDLLRPTILHGIKTQGARQKLSSLYISQFVIFYGLDGKWWKSYKGNATSSQMVFFGNVDATGVQDNHFNPPIIARYIRLHPTHYSIRTTLRMELIGCDLNSCSMPLGMENKGISNQQISASSHSTTVFSSWAPSQARLNLQERTNAWKPKVDSPTEWLQVDFEKIMRVTGIVTQGAKAIFSPMFVKEFAVSSSQDGSHWTPVLQDGKEKVFQGNQDHLSTVVNTLDPPLFARYLRIRPRRWHHHIALRTEFLGCAAAPRLWRLCCAV</sequence>
<keyword evidence="10" id="KW-0732">Signal</keyword>
<keyword evidence="23" id="KW-1185">Reference proteome</keyword>
<proteinExistence type="inferred from homology"/>
<dbReference type="EMBL" id="AGCU01008235">
    <property type="status" value="NOT_ANNOTATED_CDS"/>
    <property type="molecule type" value="Genomic_DNA"/>
</dbReference>
<dbReference type="EMBL" id="AGCU01008236">
    <property type="status" value="NOT_ANNOTATED_CDS"/>
    <property type="molecule type" value="Genomic_DNA"/>
</dbReference>
<reference evidence="23" key="1">
    <citation type="submission" date="2011-10" db="EMBL/GenBank/DDBJ databases">
        <authorList>
            <consortium name="Soft-shell Turtle Genome Consortium"/>
        </authorList>
    </citation>
    <scope>NUCLEOTIDE SEQUENCE [LARGE SCALE GENOMIC DNA]</scope>
    <source>
        <strain evidence="23">Daiwa-1</strain>
    </source>
</reference>
<keyword evidence="16" id="KW-0472">Membrane</keyword>
<dbReference type="GO" id="GO:0005576">
    <property type="term" value="C:extracellular region"/>
    <property type="evidence" value="ECO:0007669"/>
    <property type="project" value="UniProtKB-SubCell"/>
</dbReference>
<evidence type="ECO:0000256" key="10">
    <source>
        <dbReference type="ARBA" id="ARBA00022729"/>
    </source>
</evidence>
<keyword evidence="12" id="KW-0106">Calcium</keyword>
<keyword evidence="8" id="KW-0812">Transmembrane</keyword>
<dbReference type="InterPro" id="IPR008979">
    <property type="entry name" value="Galactose-bd-like_sf"/>
</dbReference>
<reference evidence="23" key="2">
    <citation type="journal article" date="2013" name="Nat. Genet.">
        <title>The draft genomes of soft-shell turtle and green sea turtle yield insights into the development and evolution of the turtle-specific body plan.</title>
        <authorList>
            <person name="Wang Z."/>
            <person name="Pascual-Anaya J."/>
            <person name="Zadissa A."/>
            <person name="Li W."/>
            <person name="Niimura Y."/>
            <person name="Huang Z."/>
            <person name="Li C."/>
            <person name="White S."/>
            <person name="Xiong Z."/>
            <person name="Fang D."/>
            <person name="Wang B."/>
            <person name="Ming Y."/>
            <person name="Chen Y."/>
            <person name="Zheng Y."/>
            <person name="Kuraku S."/>
            <person name="Pignatelli M."/>
            <person name="Herrero J."/>
            <person name="Beal K."/>
            <person name="Nozawa M."/>
            <person name="Li Q."/>
            <person name="Wang J."/>
            <person name="Zhang H."/>
            <person name="Yu L."/>
            <person name="Shigenobu S."/>
            <person name="Wang J."/>
            <person name="Liu J."/>
            <person name="Flicek P."/>
            <person name="Searle S."/>
            <person name="Wang J."/>
            <person name="Kuratani S."/>
            <person name="Yin Y."/>
            <person name="Aken B."/>
            <person name="Zhang G."/>
            <person name="Irie N."/>
        </authorList>
    </citation>
    <scope>NUCLEOTIDE SEQUENCE [LARGE SCALE GENOMIC DNA]</scope>
    <source>
        <strain evidence="23">Daiwa-1</strain>
    </source>
</reference>
<name>K7GFX4_PELSI</name>
<feature type="domain" description="F5/8 type C" evidence="21">
    <location>
        <begin position="1814"/>
        <end position="1962"/>
    </location>
</feature>
<evidence type="ECO:0000256" key="20">
    <source>
        <dbReference type="SAM" id="MobiDB-lite"/>
    </source>
</evidence>
<organism evidence="22 23">
    <name type="scientific">Pelodiscus sinensis</name>
    <name type="common">Chinese softshell turtle</name>
    <name type="synonym">Trionyx sinensis</name>
    <dbReference type="NCBI Taxonomy" id="13735"/>
    <lineage>
        <taxon>Eukaryota</taxon>
        <taxon>Metazoa</taxon>
        <taxon>Chordata</taxon>
        <taxon>Craniata</taxon>
        <taxon>Vertebrata</taxon>
        <taxon>Euteleostomi</taxon>
        <taxon>Archelosauria</taxon>
        <taxon>Testudinata</taxon>
        <taxon>Testudines</taxon>
        <taxon>Cryptodira</taxon>
        <taxon>Trionychia</taxon>
        <taxon>Trionychidae</taxon>
        <taxon>Pelodiscus</taxon>
    </lineage>
</organism>
<feature type="compositionally biased region" description="Basic and acidic residues" evidence="20">
    <location>
        <begin position="909"/>
        <end position="929"/>
    </location>
</feature>
<feature type="disulfide bond" evidence="19">
    <location>
        <begin position="124"/>
        <end position="150"/>
    </location>
</feature>
<dbReference type="InterPro" id="IPR011707">
    <property type="entry name" value="Cu-oxidase-like_N"/>
</dbReference>
<keyword evidence="9" id="KW-0479">Metal-binding</keyword>
<evidence type="ECO:0000256" key="19">
    <source>
        <dbReference type="PIRSR" id="PIRSR000354-1"/>
    </source>
</evidence>
<dbReference type="InterPro" id="IPR024715">
    <property type="entry name" value="Factor_5/8-like"/>
</dbReference>
<dbReference type="PROSITE" id="PS50022">
    <property type="entry name" value="FA58C_3"/>
    <property type="match status" value="2"/>
</dbReference>
<dbReference type="InterPro" id="IPR008972">
    <property type="entry name" value="Cupredoxin"/>
</dbReference>
<evidence type="ECO:0000256" key="9">
    <source>
        <dbReference type="ARBA" id="ARBA00022723"/>
    </source>
</evidence>
<dbReference type="GO" id="GO:0005886">
    <property type="term" value="C:plasma membrane"/>
    <property type="evidence" value="ECO:0007669"/>
    <property type="project" value="TreeGrafter"/>
</dbReference>
<keyword evidence="18" id="KW-0325">Glycoprotein</keyword>
<dbReference type="PROSITE" id="PS01286">
    <property type="entry name" value="FA58C_2"/>
    <property type="match status" value="1"/>
</dbReference>
<feature type="region of interest" description="Disordered" evidence="20">
    <location>
        <begin position="767"/>
        <end position="856"/>
    </location>
</feature>
<feature type="compositionally biased region" description="Polar residues" evidence="20">
    <location>
        <begin position="737"/>
        <end position="750"/>
    </location>
</feature>
<feature type="domain" description="F5/8 type C" evidence="21">
    <location>
        <begin position="1967"/>
        <end position="2119"/>
    </location>
</feature>
<dbReference type="Gene3D" id="2.60.40.420">
    <property type="entry name" value="Cupredoxins - blue copper proteins"/>
    <property type="match status" value="4"/>
</dbReference>
<dbReference type="InterPro" id="IPR000421">
    <property type="entry name" value="FA58C"/>
</dbReference>
<dbReference type="EMBL" id="AGCU01008238">
    <property type="status" value="NOT_ANNOTATED_CDS"/>
    <property type="molecule type" value="Genomic_DNA"/>
</dbReference>
<evidence type="ECO:0000256" key="18">
    <source>
        <dbReference type="ARBA" id="ARBA00023180"/>
    </source>
</evidence>
<evidence type="ECO:0000256" key="16">
    <source>
        <dbReference type="ARBA" id="ARBA00023136"/>
    </source>
</evidence>
<evidence type="ECO:0000256" key="6">
    <source>
        <dbReference type="ARBA" id="ARBA00022448"/>
    </source>
</evidence>
<dbReference type="eggNOG" id="ENOG502QSFZ">
    <property type="taxonomic scope" value="Eukaryota"/>
</dbReference>
<evidence type="ECO:0000313" key="22">
    <source>
        <dbReference type="Ensembl" id="ENSPSIP00000019185.1"/>
    </source>
</evidence>
<dbReference type="GO" id="GO:0038023">
    <property type="term" value="F:signaling receptor activity"/>
    <property type="evidence" value="ECO:0007669"/>
    <property type="project" value="TreeGrafter"/>
</dbReference>
<dbReference type="EMBL" id="AGCU01008241">
    <property type="status" value="NOT_ANNOTATED_CDS"/>
    <property type="molecule type" value="Genomic_DNA"/>
</dbReference>
<dbReference type="SMART" id="SM00231">
    <property type="entry name" value="FA58C"/>
    <property type="match status" value="2"/>
</dbReference>
<dbReference type="Proteomes" id="UP000007267">
    <property type="component" value="Unassembled WGS sequence"/>
</dbReference>
<dbReference type="FunFam" id="2.60.40.420:FF:000028">
    <property type="entry name" value="Ceruloplasmin"/>
    <property type="match status" value="1"/>
</dbReference>
<keyword evidence="14" id="KW-0560">Oxidoreductase</keyword>
<dbReference type="EMBL" id="AGCU01008237">
    <property type="status" value="NOT_ANNOTATED_CDS"/>
    <property type="molecule type" value="Genomic_DNA"/>
</dbReference>
<evidence type="ECO:0000256" key="3">
    <source>
        <dbReference type="ARBA" id="ARBA00004613"/>
    </source>
</evidence>
<dbReference type="EC" id="1.16.3.1" evidence="5"/>
<dbReference type="STRING" id="13735.ENSPSIP00000019185"/>
<evidence type="ECO:0000256" key="15">
    <source>
        <dbReference type="ARBA" id="ARBA00023065"/>
    </source>
</evidence>
<dbReference type="Pfam" id="PF00754">
    <property type="entry name" value="F5_F8_type_C"/>
    <property type="match status" value="2"/>
</dbReference>
<keyword evidence="17 19" id="KW-1015">Disulfide bond</keyword>
<evidence type="ECO:0000256" key="8">
    <source>
        <dbReference type="ARBA" id="ARBA00022692"/>
    </source>
</evidence>
<comment type="cofactor">
    <cofactor evidence="1">
        <name>Cu cation</name>
        <dbReference type="ChEBI" id="CHEBI:23378"/>
    </cofactor>
</comment>
<dbReference type="CDD" id="cd00057">
    <property type="entry name" value="FA58C"/>
    <property type="match status" value="2"/>
</dbReference>
<gene>
    <name evidence="22" type="primary">F8</name>
</gene>
<dbReference type="SUPFAM" id="SSF49785">
    <property type="entry name" value="Galactose-binding domain-like"/>
    <property type="match status" value="2"/>
</dbReference>
<dbReference type="OMA" id="TWDYAPH"/>
<evidence type="ECO:0000256" key="2">
    <source>
        <dbReference type="ARBA" id="ARBA00004167"/>
    </source>
</evidence>
<dbReference type="EMBL" id="AGCU01008239">
    <property type="status" value="NOT_ANNOTATED_CDS"/>
    <property type="molecule type" value="Genomic_DNA"/>
</dbReference>
<comment type="subcellular location">
    <subcellularLocation>
        <location evidence="2">Membrane</location>
        <topology evidence="2">Single-pass membrane protein</topology>
    </subcellularLocation>
    <subcellularLocation>
        <location evidence="3">Secreted</location>
    </subcellularLocation>
</comment>
<feature type="region of interest" description="Disordered" evidence="20">
    <location>
        <begin position="715"/>
        <end position="750"/>
    </location>
</feature>
<keyword evidence="7" id="KW-0964">Secreted</keyword>
<dbReference type="HOGENOM" id="CLU_000948_1_0_1"/>
<dbReference type="EMBL" id="AGCU01008243">
    <property type="status" value="NOT_ANNOTATED_CDS"/>
    <property type="molecule type" value="Genomic_DNA"/>
</dbReference>
<feature type="disulfide bond" evidence="19">
    <location>
        <begin position="1624"/>
        <end position="1650"/>
    </location>
</feature>
<dbReference type="EMBL" id="AGCU01008240">
    <property type="status" value="NOT_ANNOTATED_CDS"/>
    <property type="molecule type" value="Genomic_DNA"/>
</dbReference>
<dbReference type="SUPFAM" id="SSF49503">
    <property type="entry name" value="Cupredoxins"/>
    <property type="match status" value="6"/>
</dbReference>
<feature type="compositionally biased region" description="Basic and acidic residues" evidence="20">
    <location>
        <begin position="1155"/>
        <end position="1172"/>
    </location>
</feature>
<dbReference type="PROSITE" id="PS01285">
    <property type="entry name" value="FA58C_1"/>
    <property type="match status" value="2"/>
</dbReference>
<dbReference type="EMBL" id="AGCU01008244">
    <property type="status" value="NOT_ANNOTATED_CDS"/>
    <property type="molecule type" value="Genomic_DNA"/>
</dbReference>
<evidence type="ECO:0000256" key="17">
    <source>
        <dbReference type="ARBA" id="ARBA00023157"/>
    </source>
</evidence>
<dbReference type="Pfam" id="PF07732">
    <property type="entry name" value="Cu-oxidase_3"/>
    <property type="match status" value="1"/>
</dbReference>
<protein>
    <recommendedName>
        <fullName evidence="5">ferroxidase</fullName>
        <ecNumber evidence="5">1.16.3.1</ecNumber>
    </recommendedName>
</protein>
<dbReference type="PANTHER" id="PTHR46806">
    <property type="entry name" value="F5/8 TYPE C DOMAIN-CONTAINING PROTEIN"/>
    <property type="match status" value="1"/>
</dbReference>
<evidence type="ECO:0000313" key="23">
    <source>
        <dbReference type="Proteomes" id="UP000007267"/>
    </source>
</evidence>
<dbReference type="Gene3D" id="2.60.120.260">
    <property type="entry name" value="Galactose-binding domain-like"/>
    <property type="match status" value="2"/>
</dbReference>
<dbReference type="InterPro" id="IPR033138">
    <property type="entry name" value="Cu_oxidase_CS"/>
</dbReference>
<dbReference type="Ensembl" id="ENSPSIT00000019275.1">
    <property type="protein sequence ID" value="ENSPSIP00000019185.1"/>
    <property type="gene ID" value="ENSPSIG00000016737.1"/>
</dbReference>
<keyword evidence="11" id="KW-0677">Repeat</keyword>
<comment type="similarity">
    <text evidence="4">Belongs to the multicopper oxidase family.</text>
</comment>
<keyword evidence="6" id="KW-0813">Transport</keyword>
<evidence type="ECO:0000256" key="12">
    <source>
        <dbReference type="ARBA" id="ARBA00022837"/>
    </source>
</evidence>
<feature type="compositionally biased region" description="Polar residues" evidence="20">
    <location>
        <begin position="1348"/>
        <end position="1359"/>
    </location>
</feature>
<evidence type="ECO:0000256" key="11">
    <source>
        <dbReference type="ARBA" id="ARBA00022737"/>
    </source>
</evidence>
<reference evidence="22" key="4">
    <citation type="submission" date="2025-09" db="UniProtKB">
        <authorList>
            <consortium name="Ensembl"/>
        </authorList>
    </citation>
    <scope>IDENTIFICATION</scope>
</reference>
<dbReference type="EMBL" id="AGCU01008242">
    <property type="status" value="NOT_ANNOTATED_CDS"/>
    <property type="molecule type" value="Genomic_DNA"/>
</dbReference>
<evidence type="ECO:0000256" key="4">
    <source>
        <dbReference type="ARBA" id="ARBA00010609"/>
    </source>
</evidence>
<feature type="compositionally biased region" description="Basic and acidic residues" evidence="20">
    <location>
        <begin position="993"/>
        <end position="1003"/>
    </location>
</feature>
<dbReference type="Pfam" id="PF07731">
    <property type="entry name" value="Cu-oxidase_2"/>
    <property type="match status" value="1"/>
</dbReference>
<keyword evidence="13" id="KW-1133">Transmembrane helix</keyword>
<evidence type="ECO:0000256" key="1">
    <source>
        <dbReference type="ARBA" id="ARBA00001935"/>
    </source>
</evidence>
<feature type="disulfide bond" evidence="19">
    <location>
        <begin position="608"/>
        <end position="689"/>
    </location>
</feature>
<dbReference type="InterPro" id="IPR011706">
    <property type="entry name" value="Cu-oxidase_C"/>
</dbReference>
<feature type="compositionally biased region" description="Polar residues" evidence="20">
    <location>
        <begin position="1406"/>
        <end position="1418"/>
    </location>
</feature>
<evidence type="ECO:0000259" key="21">
    <source>
        <dbReference type="PROSITE" id="PS50022"/>
    </source>
</evidence>
<dbReference type="GO" id="GO:0004322">
    <property type="term" value="F:ferroxidase activity"/>
    <property type="evidence" value="ECO:0007669"/>
    <property type="project" value="UniProtKB-EC"/>
</dbReference>
<evidence type="ECO:0000256" key="7">
    <source>
        <dbReference type="ARBA" id="ARBA00022525"/>
    </source>
</evidence>
<dbReference type="GeneTree" id="ENSGT00940000160294"/>
<feature type="region of interest" description="Disordered" evidence="20">
    <location>
        <begin position="892"/>
        <end position="1474"/>
    </location>
</feature>
<dbReference type="PIRSF" id="PIRSF000354">
    <property type="entry name" value="Factors_V_VIII"/>
    <property type="match status" value="1"/>
</dbReference>
<feature type="disulfide bond" evidence="19">
    <location>
        <begin position="506"/>
        <end position="532"/>
    </location>
</feature>
<feature type="disulfide bond" evidence="19">
    <location>
        <begin position="222"/>
        <end position="305"/>
    </location>
</feature>
<dbReference type="FunFam" id="2.60.120.260:FF:000002">
    <property type="entry name" value="Coagulation factor VIII"/>
    <property type="match status" value="2"/>
</dbReference>
<accession>K7GFX4</accession>
<dbReference type="GO" id="GO:0005507">
    <property type="term" value="F:copper ion binding"/>
    <property type="evidence" value="ECO:0007669"/>
    <property type="project" value="InterPro"/>
</dbReference>
<dbReference type="FunFam" id="2.60.40.420:FF:000002">
    <property type="entry name" value="Hephaestin like 1"/>
    <property type="match status" value="1"/>
</dbReference>
<feature type="disulfide bond" evidence="19">
    <location>
        <begin position="1691"/>
        <end position="1695"/>
    </location>
</feature>
<dbReference type="InterPro" id="IPR050633">
    <property type="entry name" value="Neuropilin_MCO_CoagFactor"/>
</dbReference>
<evidence type="ECO:0000256" key="14">
    <source>
        <dbReference type="ARBA" id="ARBA00023002"/>
    </source>
</evidence>
<dbReference type="PROSITE" id="PS00079">
    <property type="entry name" value="MULTICOPPER_OXIDASE1"/>
    <property type="match status" value="1"/>
</dbReference>
<evidence type="ECO:0000256" key="5">
    <source>
        <dbReference type="ARBA" id="ARBA00013107"/>
    </source>
</evidence>
<dbReference type="GO" id="GO:0006811">
    <property type="term" value="P:monoatomic ion transport"/>
    <property type="evidence" value="ECO:0007669"/>
    <property type="project" value="UniProtKB-KW"/>
</dbReference>
<reference evidence="22" key="3">
    <citation type="submission" date="2025-08" db="UniProtKB">
        <authorList>
            <consortium name="Ensembl"/>
        </authorList>
    </citation>
    <scope>IDENTIFICATION</scope>
</reference>
<keyword evidence="15" id="KW-0406">Ion transport</keyword>
<evidence type="ECO:0000256" key="13">
    <source>
        <dbReference type="ARBA" id="ARBA00022989"/>
    </source>
</evidence>
<dbReference type="PANTHER" id="PTHR46806:SF7">
    <property type="entry name" value="COAGULATION FACTOR VIII"/>
    <property type="match status" value="1"/>
</dbReference>
<feature type="compositionally biased region" description="Basic and acidic residues" evidence="20">
    <location>
        <begin position="1072"/>
        <end position="1089"/>
    </location>
</feature>